<accession>A0A9Q8SRK0</accession>
<gene>
    <name evidence="2" type="ORF">CLUP02_07736</name>
</gene>
<dbReference type="Proteomes" id="UP000830671">
    <property type="component" value="Chromosome 4"/>
</dbReference>
<feature type="region of interest" description="Disordered" evidence="1">
    <location>
        <begin position="172"/>
        <end position="192"/>
    </location>
</feature>
<dbReference type="AlphaFoldDB" id="A0A9Q8SRK0"/>
<keyword evidence="3" id="KW-1185">Reference proteome</keyword>
<evidence type="ECO:0000313" key="3">
    <source>
        <dbReference type="Proteomes" id="UP000830671"/>
    </source>
</evidence>
<dbReference type="EMBL" id="CP019476">
    <property type="protein sequence ID" value="UQC82249.1"/>
    <property type="molecule type" value="Genomic_DNA"/>
</dbReference>
<proteinExistence type="predicted"/>
<dbReference type="GeneID" id="73341739"/>
<dbReference type="KEGG" id="clup:CLUP02_07736"/>
<dbReference type="RefSeq" id="XP_049143872.1">
    <property type="nucleotide sequence ID" value="XM_049286729.1"/>
</dbReference>
<organism evidence="2 3">
    <name type="scientific">Colletotrichum lupini</name>
    <dbReference type="NCBI Taxonomy" id="145971"/>
    <lineage>
        <taxon>Eukaryota</taxon>
        <taxon>Fungi</taxon>
        <taxon>Dikarya</taxon>
        <taxon>Ascomycota</taxon>
        <taxon>Pezizomycotina</taxon>
        <taxon>Sordariomycetes</taxon>
        <taxon>Hypocreomycetidae</taxon>
        <taxon>Glomerellales</taxon>
        <taxon>Glomerellaceae</taxon>
        <taxon>Colletotrichum</taxon>
        <taxon>Colletotrichum acutatum species complex</taxon>
    </lineage>
</organism>
<name>A0A9Q8SRK0_9PEZI</name>
<evidence type="ECO:0000313" key="2">
    <source>
        <dbReference type="EMBL" id="UQC82249.1"/>
    </source>
</evidence>
<reference evidence="2" key="1">
    <citation type="journal article" date="2021" name="Mol. Plant Microbe Interact.">
        <title>Complete Genome Sequence of the Plant-Pathogenic Fungus Colletotrichum lupini.</title>
        <authorList>
            <person name="Baroncelli R."/>
            <person name="Pensec F."/>
            <person name="Da Lio D."/>
            <person name="Boufleur T."/>
            <person name="Vicente I."/>
            <person name="Sarrocco S."/>
            <person name="Picot A."/>
            <person name="Baraldi E."/>
            <person name="Sukno S."/>
            <person name="Thon M."/>
            <person name="Le Floch G."/>
        </authorList>
    </citation>
    <scope>NUCLEOTIDE SEQUENCE</scope>
    <source>
        <strain evidence="2">IMI 504893</strain>
    </source>
</reference>
<protein>
    <submittedName>
        <fullName evidence="2">Uncharacterized protein</fullName>
    </submittedName>
</protein>
<sequence length="340" mass="37969">MWKASTWRAGYGWEFLHHYEFVACCCCRLCLLAAPSAMHHDSPQPTTTTTTIQLLSPVFQFHIPCAKWPSACLTVSDLLLSVNLMQDRVATTKLASSHHCLAPQLYAFSQFEKHQSGALDVSTSVLRSLAVILAPARPSVASTRSSSKFPVDSALVVVVVGVMETINPNYPFQTPHLHDQEDNNNTKPPSMPVPRFCQNEPDSFPHAMPLVQSSTRTGSRFSFCHKSLTVDGTLSVTPRLPRRPLALDEIMAKRDSRHTSTVRQYWEPRSMCLSRTPCSKSHRRIVTALLSRLLVESPSKSQVVSGLPPSQSRNSNFHCIMAQNLEKKKKQYNCGAVPWR</sequence>
<evidence type="ECO:0000256" key="1">
    <source>
        <dbReference type="SAM" id="MobiDB-lite"/>
    </source>
</evidence>